<keyword evidence="1" id="KW-0479">Metal-binding</keyword>
<dbReference type="Pfam" id="PF13575">
    <property type="entry name" value="DUF4135"/>
    <property type="match status" value="1"/>
</dbReference>
<dbReference type="PRINTS" id="PR01950">
    <property type="entry name" value="LANCSUPER"/>
</dbReference>
<feature type="domain" description="Lantibiotic biosynthesis protein dehydration" evidence="2">
    <location>
        <begin position="164"/>
        <end position="539"/>
    </location>
</feature>
<protein>
    <submittedName>
        <fullName evidence="3">Type 2 lantibiotic biosynthesis protein LanM</fullName>
    </submittedName>
</protein>
<evidence type="ECO:0000256" key="1">
    <source>
        <dbReference type="PIRSR" id="PIRSR607822-1"/>
    </source>
</evidence>
<dbReference type="PIRSF" id="PIRSF037228">
    <property type="entry name" value="Lant_mod_RumM"/>
    <property type="match status" value="1"/>
</dbReference>
<feature type="binding site" evidence="1">
    <location>
        <position position="950"/>
    </location>
    <ligand>
        <name>Zn(2+)</name>
        <dbReference type="ChEBI" id="CHEBI:29105"/>
    </ligand>
</feature>
<dbReference type="CDD" id="cd04792">
    <property type="entry name" value="LanM-like"/>
    <property type="match status" value="1"/>
</dbReference>
<dbReference type="GO" id="GO:0031179">
    <property type="term" value="P:peptide modification"/>
    <property type="evidence" value="ECO:0007669"/>
    <property type="project" value="InterPro"/>
</dbReference>
<dbReference type="SMART" id="SM01260">
    <property type="entry name" value="LANC_like"/>
    <property type="match status" value="1"/>
</dbReference>
<dbReference type="InterPro" id="IPR007822">
    <property type="entry name" value="LANC-like"/>
</dbReference>
<keyword evidence="4" id="KW-1185">Reference proteome</keyword>
<dbReference type="KEGG" id="pce:PECL_1943"/>
<dbReference type="Proteomes" id="UP000005444">
    <property type="component" value="Plasmid pPECL-6"/>
</dbReference>
<dbReference type="InterPro" id="IPR012341">
    <property type="entry name" value="6hp_glycosidase-like_sf"/>
</dbReference>
<gene>
    <name evidence="3" type="primary">lanM</name>
    <name evidence="3" type="ordered locus">PECL_1943</name>
</gene>
<dbReference type="GO" id="GO:0005975">
    <property type="term" value="P:carbohydrate metabolic process"/>
    <property type="evidence" value="ECO:0007669"/>
    <property type="project" value="InterPro"/>
</dbReference>
<dbReference type="HOGENOM" id="CLU_009398_1_1_9"/>
<feature type="binding site" evidence="1">
    <location>
        <position position="901"/>
    </location>
    <ligand>
        <name>Zn(2+)</name>
        <dbReference type="ChEBI" id="CHEBI:29105"/>
    </ligand>
</feature>
<name>G8PFD5_PEDCP</name>
<dbReference type="InterPro" id="IPR025410">
    <property type="entry name" value="Lant_dehyd"/>
</dbReference>
<dbReference type="SUPFAM" id="SSF158745">
    <property type="entry name" value="LanC-like"/>
    <property type="match status" value="1"/>
</dbReference>
<feature type="binding site" evidence="1">
    <location>
        <position position="949"/>
    </location>
    <ligand>
        <name>Zn(2+)</name>
        <dbReference type="ChEBI" id="CHEBI:29105"/>
    </ligand>
</feature>
<proteinExistence type="predicted"/>
<dbReference type="PATRIC" id="fig|701521.8.peg.1858"/>
<sequence>MVKKTDSVQGQIEKAIGTDVLQLAMDNLSKFKQPVEDIVYLNRLEEDSLLLVRNDYDSKKLYFLNHKKVIFSSFYDRLFFIAQNLLKKEYPECIKILSPHAQKMFLNSVGEKLDLICTRTLIYEMHIQNHLGNLNGVTPEDQYLSFNKEILGTNDEFIRILNTYSVMKTAIFSLIGGALKNLDFMIKHFLQDKELIMSQFGVKENIKKINDLSVNLSDSHSNGKIVYKLTLDDNKEIIYKPRSVNTEIIYQKILSHFIKVTPSSKKSLYYPIIDKKEYGWSVFVDHKNCKTEQEVSSYYYNFGIISFVNMLLNTDDLHFENLISSDEYPVLVDVETIMSNDINRIDFSNAGSIISHLLNSTVLRSGLLPTFVSFGGDNEGFDYSAINGEKDVELPYKVPRIENMYRSDMRIHYVHPHMHNENNQVRLKQTVVNPHRYVKEIVKGFCNAYKKAISLKETLISDLEFFNGIQSRILLKNTQQYSMVLRTSYHPIFLQNAQERIKFLHSIGKNTDTSSEQGKFILYSEVQDLLNNDIPYFYSKPKSKKLYNSMGDCINFFGDTAYSVIKKRIKNLNIEDMNFQRFIISLKISSPTPEMRVKEKRQTTLNFNKETANLVYSHDIFDTAAKKILDNLYNRAFISKKNNDVNWIQAVLSTEADNSWEISKMGMYLYDGIAGIAIFVNAFLAQNQNFLDKKYLQLKIALDNTLFKYVDQCLFDKNFFDDKSLGAFYGESSIAYTFQILFRITQNKLYFEYARKICDHLPNQVENDDICDYLLGSAGAINVFVNMFELTGNKKYLNISMSLLDHIEKSARVAFPDNSIAWKSDMASDPLAGLSHGASGFILSFSRLYKATKDKRILDLISNTLNFEDKLYDHNLHNWRDNRIIQGQRNYKNNINPVAWCHGSSGILLARLAVKRNCANVNNDLVERDIRLAIDSIKRMGNRDQNCLCHGSFGNVLCLLEAQDELTIQDQKDLEIIKLKMAKKVLEGHWSCGLPPQYENTSFMLGISGIGYALLKMNNSKLPNVLSLEI</sequence>
<dbReference type="eggNOG" id="COG4403">
    <property type="taxonomic scope" value="Bacteria"/>
</dbReference>
<keyword evidence="1" id="KW-0862">Zinc</keyword>
<dbReference type="GO" id="GO:0046872">
    <property type="term" value="F:metal ion binding"/>
    <property type="evidence" value="ECO:0007669"/>
    <property type="project" value="UniProtKB-KW"/>
</dbReference>
<dbReference type="Pfam" id="PF05147">
    <property type="entry name" value="LANC_like"/>
    <property type="match status" value="1"/>
</dbReference>
<evidence type="ECO:0000313" key="3">
    <source>
        <dbReference type="EMBL" id="AEV96168.1"/>
    </source>
</evidence>
<accession>G8PFD5</accession>
<dbReference type="RefSeq" id="WP_014386878.1">
    <property type="nucleotide sequence ID" value="NC_017017.1"/>
</dbReference>
<keyword evidence="3" id="KW-0614">Plasmid</keyword>
<organism evidence="3 4">
    <name type="scientific">Pediococcus claussenii (strain ATCC BAA-344 / DSM 14800 / JCM 18046 / KCTC 3811 / LMG 21948 / P06)</name>
    <dbReference type="NCBI Taxonomy" id="701521"/>
    <lineage>
        <taxon>Bacteria</taxon>
        <taxon>Bacillati</taxon>
        <taxon>Bacillota</taxon>
        <taxon>Bacilli</taxon>
        <taxon>Lactobacillales</taxon>
        <taxon>Lactobacillaceae</taxon>
        <taxon>Pediococcus</taxon>
    </lineage>
</organism>
<evidence type="ECO:0000313" key="4">
    <source>
        <dbReference type="Proteomes" id="UP000005444"/>
    </source>
</evidence>
<dbReference type="SMR" id="G8PFD5"/>
<dbReference type="InterPro" id="IPR017146">
    <property type="entry name" value="Lanti_2_LanM"/>
</dbReference>
<evidence type="ECO:0000259" key="2">
    <source>
        <dbReference type="Pfam" id="PF13575"/>
    </source>
</evidence>
<dbReference type="EMBL" id="CP003143">
    <property type="protein sequence ID" value="AEV96168.1"/>
    <property type="molecule type" value="Genomic_DNA"/>
</dbReference>
<dbReference type="AlphaFoldDB" id="G8PFD5"/>
<geneLocation type="plasmid" evidence="3 4">
    <name>pPECL-6</name>
</geneLocation>
<reference evidence="3 4" key="1">
    <citation type="journal article" date="2012" name="J. Bacteriol.">
        <title>Complete Genome Sequence of the Beer Spoilage Organism Pediococcus claussenii ATCC BAA-344T.</title>
        <authorList>
            <person name="Pittet V."/>
            <person name="Abegunde T."/>
            <person name="Marfleet T."/>
            <person name="Haakensen M."/>
            <person name="Morrow K."/>
            <person name="Jayaprakash T."/>
            <person name="Schroeder K."/>
            <person name="Trost B."/>
            <person name="Byrns S."/>
            <person name="Bergsveinson J."/>
            <person name="Kusalik A."/>
            <person name="Ziola B."/>
        </authorList>
    </citation>
    <scope>NUCLEOTIDE SEQUENCE [LARGE SCALE GENOMIC DNA]</scope>
    <source>
        <strain evidence="4">ATCC BAA-344 / DSM 14800 / JCM 18046 / KCTC 3811 / P06</strain>
    </source>
</reference>
<dbReference type="Gene3D" id="1.50.10.10">
    <property type="match status" value="1"/>
</dbReference>
<dbReference type="NCBIfam" id="TIGR03897">
    <property type="entry name" value="lanti_2_LanM"/>
    <property type="match status" value="1"/>
</dbReference>